<dbReference type="InterPro" id="IPR043128">
    <property type="entry name" value="Rev_trsase/Diguanyl_cyclase"/>
</dbReference>
<protein>
    <recommendedName>
        <fullName evidence="1">Reverse transcriptase domain-containing protein</fullName>
    </recommendedName>
</protein>
<dbReference type="AlphaFoldDB" id="A0AAW2X6L3"/>
<dbReference type="Pfam" id="PF00078">
    <property type="entry name" value="RVT_1"/>
    <property type="match status" value="1"/>
</dbReference>
<feature type="domain" description="Reverse transcriptase" evidence="1">
    <location>
        <begin position="72"/>
        <end position="211"/>
    </location>
</feature>
<evidence type="ECO:0000313" key="2">
    <source>
        <dbReference type="EMBL" id="KAL0448382.1"/>
    </source>
</evidence>
<sequence>MLRPEPKEETPITVQPVEELLTVELILGDPGKVTKIRSKMKEDVRDQVVNCLQKNKDVFAWTPQDLEGIDTGGKWRMCIDFRDTNKTCPKDFYLLSRIDQLVDSTSGCDLLSVMDASQGYHQIMLAPEDHKRVCFITLDDTFCYVAMPFEMKNARATYQKLVDKIFQPQLGRNMEVYVDDMLIKSKEAHHYVEDLEETIAVLRKYRLKLNPGNAH</sequence>
<accession>A0AAW2X6L3</accession>
<dbReference type="PANTHER" id="PTHR24559:SF444">
    <property type="entry name" value="REVERSE TRANSCRIPTASE DOMAIN-CONTAINING PROTEIN"/>
    <property type="match status" value="1"/>
</dbReference>
<dbReference type="Gene3D" id="3.30.70.270">
    <property type="match status" value="1"/>
</dbReference>
<dbReference type="PANTHER" id="PTHR24559">
    <property type="entry name" value="TRANSPOSON TY3-I GAG-POL POLYPROTEIN"/>
    <property type="match status" value="1"/>
</dbReference>
<dbReference type="CDD" id="cd01647">
    <property type="entry name" value="RT_LTR"/>
    <property type="match status" value="1"/>
</dbReference>
<reference evidence="2" key="1">
    <citation type="submission" date="2020-06" db="EMBL/GenBank/DDBJ databases">
        <authorList>
            <person name="Li T."/>
            <person name="Hu X."/>
            <person name="Zhang T."/>
            <person name="Song X."/>
            <person name="Zhang H."/>
            <person name="Dai N."/>
            <person name="Sheng W."/>
            <person name="Hou X."/>
            <person name="Wei L."/>
        </authorList>
    </citation>
    <scope>NUCLEOTIDE SEQUENCE</scope>
    <source>
        <strain evidence="2">KEN1</strain>
        <tissue evidence="2">Leaf</tissue>
    </source>
</reference>
<dbReference type="SUPFAM" id="SSF56672">
    <property type="entry name" value="DNA/RNA polymerases"/>
    <property type="match status" value="1"/>
</dbReference>
<comment type="caution">
    <text evidence="2">The sequence shown here is derived from an EMBL/GenBank/DDBJ whole genome shotgun (WGS) entry which is preliminary data.</text>
</comment>
<dbReference type="InterPro" id="IPR053134">
    <property type="entry name" value="RNA-dir_DNA_polymerase"/>
</dbReference>
<dbReference type="EMBL" id="JACGWN010000005">
    <property type="protein sequence ID" value="KAL0448382.1"/>
    <property type="molecule type" value="Genomic_DNA"/>
</dbReference>
<evidence type="ECO:0000259" key="1">
    <source>
        <dbReference type="Pfam" id="PF00078"/>
    </source>
</evidence>
<proteinExistence type="predicted"/>
<dbReference type="InterPro" id="IPR000477">
    <property type="entry name" value="RT_dom"/>
</dbReference>
<name>A0AAW2X6L3_9LAMI</name>
<dbReference type="Gene3D" id="3.10.10.10">
    <property type="entry name" value="HIV Type 1 Reverse Transcriptase, subunit A, domain 1"/>
    <property type="match status" value="1"/>
</dbReference>
<reference evidence="2" key="2">
    <citation type="journal article" date="2024" name="Plant">
        <title>Genomic evolution and insights into agronomic trait innovations of Sesamum species.</title>
        <authorList>
            <person name="Miao H."/>
            <person name="Wang L."/>
            <person name="Qu L."/>
            <person name="Liu H."/>
            <person name="Sun Y."/>
            <person name="Le M."/>
            <person name="Wang Q."/>
            <person name="Wei S."/>
            <person name="Zheng Y."/>
            <person name="Lin W."/>
            <person name="Duan Y."/>
            <person name="Cao H."/>
            <person name="Xiong S."/>
            <person name="Wang X."/>
            <person name="Wei L."/>
            <person name="Li C."/>
            <person name="Ma Q."/>
            <person name="Ju M."/>
            <person name="Zhao R."/>
            <person name="Li G."/>
            <person name="Mu C."/>
            <person name="Tian Q."/>
            <person name="Mei H."/>
            <person name="Zhang T."/>
            <person name="Gao T."/>
            <person name="Zhang H."/>
        </authorList>
    </citation>
    <scope>NUCLEOTIDE SEQUENCE</scope>
    <source>
        <strain evidence="2">KEN1</strain>
    </source>
</reference>
<dbReference type="InterPro" id="IPR043502">
    <property type="entry name" value="DNA/RNA_pol_sf"/>
</dbReference>
<organism evidence="2">
    <name type="scientific">Sesamum latifolium</name>
    <dbReference type="NCBI Taxonomy" id="2727402"/>
    <lineage>
        <taxon>Eukaryota</taxon>
        <taxon>Viridiplantae</taxon>
        <taxon>Streptophyta</taxon>
        <taxon>Embryophyta</taxon>
        <taxon>Tracheophyta</taxon>
        <taxon>Spermatophyta</taxon>
        <taxon>Magnoliopsida</taxon>
        <taxon>eudicotyledons</taxon>
        <taxon>Gunneridae</taxon>
        <taxon>Pentapetalae</taxon>
        <taxon>asterids</taxon>
        <taxon>lamiids</taxon>
        <taxon>Lamiales</taxon>
        <taxon>Pedaliaceae</taxon>
        <taxon>Sesamum</taxon>
    </lineage>
</organism>
<gene>
    <name evidence="2" type="ORF">Slati_1394600</name>
</gene>